<dbReference type="EMBL" id="JAVRRT010000014">
    <property type="protein sequence ID" value="KAK5166110.1"/>
    <property type="molecule type" value="Genomic_DNA"/>
</dbReference>
<sequence>MMGEGFTKESTRQHYKKLRKESEAQFGNPTASSTASASVGTPRKPGKLAQNETPGKSGGKRKKNDANGEDDEEVEGESPTKKQVVKQTVKKEEDTEDSV</sequence>
<evidence type="ECO:0000313" key="3">
    <source>
        <dbReference type="Proteomes" id="UP001337655"/>
    </source>
</evidence>
<evidence type="ECO:0000313" key="2">
    <source>
        <dbReference type="EMBL" id="KAK5166110.1"/>
    </source>
</evidence>
<evidence type="ECO:0000256" key="1">
    <source>
        <dbReference type="SAM" id="MobiDB-lite"/>
    </source>
</evidence>
<accession>A0AAV9P3K9</accession>
<feature type="compositionally biased region" description="Basic and acidic residues" evidence="1">
    <location>
        <begin position="1"/>
        <end position="12"/>
    </location>
</feature>
<dbReference type="GeneID" id="89929704"/>
<organism evidence="2 3">
    <name type="scientific">Saxophila tyrrhenica</name>
    <dbReference type="NCBI Taxonomy" id="1690608"/>
    <lineage>
        <taxon>Eukaryota</taxon>
        <taxon>Fungi</taxon>
        <taxon>Dikarya</taxon>
        <taxon>Ascomycota</taxon>
        <taxon>Pezizomycotina</taxon>
        <taxon>Dothideomycetes</taxon>
        <taxon>Dothideomycetidae</taxon>
        <taxon>Mycosphaerellales</taxon>
        <taxon>Extremaceae</taxon>
        <taxon>Saxophila</taxon>
    </lineage>
</organism>
<dbReference type="Proteomes" id="UP001337655">
    <property type="component" value="Unassembled WGS sequence"/>
</dbReference>
<feature type="region of interest" description="Disordered" evidence="1">
    <location>
        <begin position="1"/>
        <end position="99"/>
    </location>
</feature>
<proteinExistence type="predicted"/>
<feature type="compositionally biased region" description="Acidic residues" evidence="1">
    <location>
        <begin position="67"/>
        <end position="76"/>
    </location>
</feature>
<comment type="caution">
    <text evidence="2">The sequence shown here is derived from an EMBL/GenBank/DDBJ whole genome shotgun (WGS) entry which is preliminary data.</text>
</comment>
<protein>
    <submittedName>
        <fullName evidence="2">Uncharacterized protein</fullName>
    </submittedName>
</protein>
<name>A0AAV9P3K9_9PEZI</name>
<reference evidence="2 3" key="1">
    <citation type="submission" date="2023-08" db="EMBL/GenBank/DDBJ databases">
        <title>Black Yeasts Isolated from many extreme environments.</title>
        <authorList>
            <person name="Coleine C."/>
            <person name="Stajich J.E."/>
            <person name="Selbmann L."/>
        </authorList>
    </citation>
    <scope>NUCLEOTIDE SEQUENCE [LARGE SCALE GENOMIC DNA]</scope>
    <source>
        <strain evidence="2 3">CCFEE 5935</strain>
    </source>
</reference>
<dbReference type="RefSeq" id="XP_064656063.1">
    <property type="nucleotide sequence ID" value="XM_064805603.1"/>
</dbReference>
<gene>
    <name evidence="2" type="ORF">LTR77_008371</name>
</gene>
<keyword evidence="3" id="KW-1185">Reference proteome</keyword>
<dbReference type="AlphaFoldDB" id="A0AAV9P3K9"/>